<keyword evidence="1" id="KW-0175">Coiled coil</keyword>
<accession>A0A177B5B1</accession>
<dbReference type="Proteomes" id="UP000078046">
    <property type="component" value="Unassembled WGS sequence"/>
</dbReference>
<evidence type="ECO:0000313" key="2">
    <source>
        <dbReference type="EMBL" id="OAF69310.1"/>
    </source>
</evidence>
<feature type="coiled-coil region" evidence="1">
    <location>
        <begin position="133"/>
        <end position="160"/>
    </location>
</feature>
<comment type="caution">
    <text evidence="2">The sequence shown here is derived from an EMBL/GenBank/DDBJ whole genome shotgun (WGS) entry which is preliminary data.</text>
</comment>
<reference evidence="2 3" key="1">
    <citation type="submission" date="2016-04" db="EMBL/GenBank/DDBJ databases">
        <title>The genome of Intoshia linei affirms orthonectids as highly simplified spiralians.</title>
        <authorList>
            <person name="Mikhailov K.V."/>
            <person name="Slusarev G.S."/>
            <person name="Nikitin M.A."/>
            <person name="Logacheva M.D."/>
            <person name="Penin A."/>
            <person name="Aleoshin V."/>
            <person name="Panchin Y.V."/>
        </authorList>
    </citation>
    <scope>NUCLEOTIDE SEQUENCE [LARGE SCALE GENOMIC DNA]</scope>
    <source>
        <strain evidence="2">Intl2013</strain>
        <tissue evidence="2">Whole animal</tissue>
    </source>
</reference>
<organism evidence="2 3">
    <name type="scientific">Intoshia linei</name>
    <dbReference type="NCBI Taxonomy" id="1819745"/>
    <lineage>
        <taxon>Eukaryota</taxon>
        <taxon>Metazoa</taxon>
        <taxon>Spiralia</taxon>
        <taxon>Lophotrochozoa</taxon>
        <taxon>Mesozoa</taxon>
        <taxon>Orthonectida</taxon>
        <taxon>Rhopaluridae</taxon>
        <taxon>Intoshia</taxon>
    </lineage>
</organism>
<protein>
    <submittedName>
        <fullName evidence="2">Uncharacterized protein</fullName>
    </submittedName>
</protein>
<sequence length="454" mass="54476">MEDEKSQIKNIQDIHEKAVDTINRLKKEGFSLDYQDDHFDNKFYQNLLKKLYSIIMQLISEKNDVKIQKNRQYQNLKNEWIKLKEKKMDKQCSCDKPKTNINEETRKMITENEKLKGFLMECRNKIADNDKLLFEYKAKLNQKNDVINALENTSIRMEEDAKMFKRMLEKRNEQFETFINKNQSTEFNIVKSKFSDESVTFLQNQIKHLENQWKDFVVSANSKYSSENSCGKSSNTDNTTVEYNSIIKRLSKMIEKLNNNSKLLTDNKHFYKSQLANFENHNKNLTDENIDLKQKNSNLQKENLEISNNLKQMIKKFGSTKNRMKDYIQSLDLWMNKKYNKKKIDIDKRDKLIYTYKTEMVTIYDKFKHILKKNQLQQNYVKTQNSKLKTQCDDQIKFCRIIHREKTDIMQKLENVEIDNLNKKKHDKVNSKTLESIHKEYMCMNNILMNIIHK</sequence>
<keyword evidence="3" id="KW-1185">Reference proteome</keyword>
<evidence type="ECO:0000313" key="3">
    <source>
        <dbReference type="Proteomes" id="UP000078046"/>
    </source>
</evidence>
<evidence type="ECO:0000256" key="1">
    <source>
        <dbReference type="SAM" id="Coils"/>
    </source>
</evidence>
<feature type="coiled-coil region" evidence="1">
    <location>
        <begin position="247"/>
        <end position="316"/>
    </location>
</feature>
<gene>
    <name evidence="2" type="ORF">A3Q56_02980</name>
</gene>
<dbReference type="EMBL" id="LWCA01000303">
    <property type="protein sequence ID" value="OAF69310.1"/>
    <property type="molecule type" value="Genomic_DNA"/>
</dbReference>
<dbReference type="AlphaFoldDB" id="A0A177B5B1"/>
<name>A0A177B5B1_9BILA</name>
<proteinExistence type="predicted"/>